<evidence type="ECO:0000256" key="1">
    <source>
        <dbReference type="SAM" id="MobiDB-lite"/>
    </source>
</evidence>
<dbReference type="STRING" id="70667.A0A3P7D1H0"/>
<protein>
    <submittedName>
        <fullName evidence="2">Uncharacterized protein</fullName>
    </submittedName>
</protein>
<dbReference type="EMBL" id="UYSU01041949">
    <property type="protein sequence ID" value="VDM03471.1"/>
    <property type="molecule type" value="Genomic_DNA"/>
</dbReference>
<dbReference type="AlphaFoldDB" id="A0A3P7D1H0"/>
<keyword evidence="3" id="KW-1185">Reference proteome</keyword>
<reference evidence="2 3" key="1">
    <citation type="submission" date="2018-11" db="EMBL/GenBank/DDBJ databases">
        <authorList>
            <consortium name="Pathogen Informatics"/>
        </authorList>
    </citation>
    <scope>NUCLEOTIDE SEQUENCE [LARGE SCALE GENOMIC DNA]</scope>
    <source>
        <strain evidence="2 3">NST_G2</strain>
    </source>
</reference>
<organism evidence="2 3">
    <name type="scientific">Schistocephalus solidus</name>
    <name type="common">Tapeworm</name>
    <dbReference type="NCBI Taxonomy" id="70667"/>
    <lineage>
        <taxon>Eukaryota</taxon>
        <taxon>Metazoa</taxon>
        <taxon>Spiralia</taxon>
        <taxon>Lophotrochozoa</taxon>
        <taxon>Platyhelminthes</taxon>
        <taxon>Cestoda</taxon>
        <taxon>Eucestoda</taxon>
        <taxon>Diphyllobothriidea</taxon>
        <taxon>Diphyllobothriidae</taxon>
        <taxon>Schistocephalus</taxon>
    </lineage>
</organism>
<sequence length="237" mass="26311">MTGVLSRPPYELRHYFDLIRQLLRIRDDLQAVRIIAVLHGIRGSASRLLPDMEGAEALLTPQRESQAGSSLTVTDTDRSQTHGLRRSIPVSDTEGVLSQSEQGDTTAESQPTTPPTFTAKGLLTIVIDECNRDPRRAYQCMKFLVELASENPAVIDQLSRFPELWEPAVDWLRRLIESSAEAVTTAPTNRLAVPKNLSSTFVPDTEDNASISSYRPRAMTVGNHTGYHSVHRKLFGS</sequence>
<feature type="compositionally biased region" description="Polar residues" evidence="1">
    <location>
        <begin position="62"/>
        <end position="74"/>
    </location>
</feature>
<evidence type="ECO:0000313" key="3">
    <source>
        <dbReference type="Proteomes" id="UP000275846"/>
    </source>
</evidence>
<feature type="compositionally biased region" description="Polar residues" evidence="1">
    <location>
        <begin position="96"/>
        <end position="111"/>
    </location>
</feature>
<proteinExistence type="predicted"/>
<evidence type="ECO:0000313" key="2">
    <source>
        <dbReference type="EMBL" id="VDM03471.1"/>
    </source>
</evidence>
<dbReference type="OrthoDB" id="289038at2759"/>
<name>A0A3P7D1H0_SCHSO</name>
<gene>
    <name evidence="2" type="ORF">SSLN_LOCUS17085</name>
</gene>
<dbReference type="Proteomes" id="UP000275846">
    <property type="component" value="Unassembled WGS sequence"/>
</dbReference>
<accession>A0A3P7D1H0</accession>
<feature type="region of interest" description="Disordered" evidence="1">
    <location>
        <begin position="61"/>
        <end position="116"/>
    </location>
</feature>